<dbReference type="PROSITE" id="PS50011">
    <property type="entry name" value="PROTEIN_KINASE_DOM"/>
    <property type="match status" value="1"/>
</dbReference>
<accession>A0ABS7U5Y5</accession>
<dbReference type="SMART" id="SM00220">
    <property type="entry name" value="S_TKc"/>
    <property type="match status" value="1"/>
</dbReference>
<dbReference type="InterPro" id="IPR011009">
    <property type="entry name" value="Kinase-like_dom_sf"/>
</dbReference>
<organism evidence="8 9">
    <name type="scientific">Nannocystis pusilla</name>
    <dbReference type="NCBI Taxonomy" id="889268"/>
    <lineage>
        <taxon>Bacteria</taxon>
        <taxon>Pseudomonadati</taxon>
        <taxon>Myxococcota</taxon>
        <taxon>Polyangia</taxon>
        <taxon>Nannocystales</taxon>
        <taxon>Nannocystaceae</taxon>
        <taxon>Nannocystis</taxon>
    </lineage>
</organism>
<evidence type="ECO:0000313" key="8">
    <source>
        <dbReference type="EMBL" id="MBZ5715895.1"/>
    </source>
</evidence>
<keyword evidence="9" id="KW-1185">Reference proteome</keyword>
<protein>
    <submittedName>
        <fullName evidence="8">Serine/threonine protein kinase</fullName>
    </submittedName>
</protein>
<feature type="compositionally biased region" description="Low complexity" evidence="6">
    <location>
        <begin position="431"/>
        <end position="440"/>
    </location>
</feature>
<comment type="caution">
    <text evidence="8">The sequence shown here is derived from an EMBL/GenBank/DDBJ whole genome shotgun (WGS) entry which is preliminary data.</text>
</comment>
<evidence type="ECO:0000256" key="2">
    <source>
        <dbReference type="ARBA" id="ARBA00022741"/>
    </source>
</evidence>
<dbReference type="Proteomes" id="UP001139031">
    <property type="component" value="Unassembled WGS sequence"/>
</dbReference>
<keyword evidence="8" id="KW-0723">Serine/threonine-protein kinase</keyword>
<keyword evidence="1" id="KW-0808">Transferase</keyword>
<feature type="compositionally biased region" description="Pro residues" evidence="6">
    <location>
        <begin position="405"/>
        <end position="430"/>
    </location>
</feature>
<keyword evidence="2 5" id="KW-0547">Nucleotide-binding</keyword>
<evidence type="ECO:0000256" key="4">
    <source>
        <dbReference type="ARBA" id="ARBA00022840"/>
    </source>
</evidence>
<reference evidence="8" key="1">
    <citation type="submission" date="2021-08" db="EMBL/GenBank/DDBJ databases">
        <authorList>
            <person name="Stevens D.C."/>
        </authorList>
    </citation>
    <scope>NUCLEOTIDE SEQUENCE</scope>
    <source>
        <strain evidence="8">DSM 53165</strain>
    </source>
</reference>
<dbReference type="SUPFAM" id="SSF56112">
    <property type="entry name" value="Protein kinase-like (PK-like)"/>
    <property type="match status" value="1"/>
</dbReference>
<dbReference type="Gene3D" id="3.30.200.20">
    <property type="entry name" value="Phosphorylase Kinase, domain 1"/>
    <property type="match status" value="1"/>
</dbReference>
<name>A0ABS7U5Y5_9BACT</name>
<dbReference type="PANTHER" id="PTHR43289">
    <property type="entry name" value="MITOGEN-ACTIVATED PROTEIN KINASE KINASE KINASE 20-RELATED"/>
    <property type="match status" value="1"/>
</dbReference>
<evidence type="ECO:0000256" key="5">
    <source>
        <dbReference type="PROSITE-ProRule" id="PRU10141"/>
    </source>
</evidence>
<dbReference type="PROSITE" id="PS00108">
    <property type="entry name" value="PROTEIN_KINASE_ST"/>
    <property type="match status" value="1"/>
</dbReference>
<keyword evidence="4 5" id="KW-0067">ATP-binding</keyword>
<gene>
    <name evidence="8" type="ORF">K7C98_42260</name>
</gene>
<dbReference type="CDD" id="cd14014">
    <property type="entry name" value="STKc_PknB_like"/>
    <property type="match status" value="1"/>
</dbReference>
<evidence type="ECO:0000259" key="7">
    <source>
        <dbReference type="PROSITE" id="PS50011"/>
    </source>
</evidence>
<keyword evidence="3 8" id="KW-0418">Kinase</keyword>
<dbReference type="EMBL" id="JAIRAU010000059">
    <property type="protein sequence ID" value="MBZ5715895.1"/>
    <property type="molecule type" value="Genomic_DNA"/>
</dbReference>
<sequence>MNAESAGEHLEACPFCGADHDEATLRCPTTDMVLPFEGRLLSGKFRLVSELGRGGMGAVWRAKNVHVDRDVALKLILPEVSKNPEIVARFQNEARVAARIGHPGICDILDLETSSLGPVIVMELLRGENLAERIAREGKLAPPVAVALIREALHALDAAHRAGIIHRDLKPENLFIHQPDSGPAVLKLMDFGISKFIDRSGALTASGVLMGTPEYMAPEQINGAVYADARTDIWAIGAVLYKALTGSDPFTGEAVPATLLAIITADPEPLDARVPAVPPELSAIVLRCLAKKPDERFQSAKELADALQPFEATAAVSQAAAASQAAVFAPTIALQLPTPPPRRRSGGLMTLVVLGVAGFGAWWYLNRGPVVPEFELPTIVTEALRTGEPPAPAAPDAVTPSGPQQQPPQPQPVVVPPPQPVPETMPPEPAAPATTGDAAEVPPPASPPAAPSEPPPLITSGDLVTPAALGKAGNQHWAKEYCATLGKNKYLGISRWKLANPNEAKSFAKVAGIKPGGYWTTAAHKGRALVVWLPKGSQTSVRLTTKAARPLCVAAKP</sequence>
<dbReference type="InterPro" id="IPR008271">
    <property type="entry name" value="Ser/Thr_kinase_AS"/>
</dbReference>
<dbReference type="RefSeq" id="WP_224197634.1">
    <property type="nucleotide sequence ID" value="NZ_JAIRAU010000059.1"/>
</dbReference>
<feature type="binding site" evidence="5">
    <location>
        <position position="74"/>
    </location>
    <ligand>
        <name>ATP</name>
        <dbReference type="ChEBI" id="CHEBI:30616"/>
    </ligand>
</feature>
<dbReference type="Pfam" id="PF00069">
    <property type="entry name" value="Pkinase"/>
    <property type="match status" value="1"/>
</dbReference>
<feature type="compositionally biased region" description="Pro residues" evidence="6">
    <location>
        <begin position="441"/>
        <end position="457"/>
    </location>
</feature>
<feature type="domain" description="Protein kinase" evidence="7">
    <location>
        <begin position="45"/>
        <end position="311"/>
    </location>
</feature>
<proteinExistence type="predicted"/>
<dbReference type="InterPro" id="IPR000719">
    <property type="entry name" value="Prot_kinase_dom"/>
</dbReference>
<dbReference type="Gene3D" id="1.10.510.10">
    <property type="entry name" value="Transferase(Phosphotransferase) domain 1"/>
    <property type="match status" value="1"/>
</dbReference>
<evidence type="ECO:0000256" key="3">
    <source>
        <dbReference type="ARBA" id="ARBA00022777"/>
    </source>
</evidence>
<feature type="region of interest" description="Disordered" evidence="6">
    <location>
        <begin position="386"/>
        <end position="463"/>
    </location>
</feature>
<dbReference type="PROSITE" id="PS00107">
    <property type="entry name" value="PROTEIN_KINASE_ATP"/>
    <property type="match status" value="1"/>
</dbReference>
<evidence type="ECO:0000256" key="6">
    <source>
        <dbReference type="SAM" id="MobiDB-lite"/>
    </source>
</evidence>
<dbReference type="PANTHER" id="PTHR43289:SF6">
    <property type="entry name" value="SERINE_THREONINE-PROTEIN KINASE NEKL-3"/>
    <property type="match status" value="1"/>
</dbReference>
<dbReference type="InterPro" id="IPR017441">
    <property type="entry name" value="Protein_kinase_ATP_BS"/>
</dbReference>
<dbReference type="GO" id="GO:0004674">
    <property type="term" value="F:protein serine/threonine kinase activity"/>
    <property type="evidence" value="ECO:0007669"/>
    <property type="project" value="UniProtKB-KW"/>
</dbReference>
<evidence type="ECO:0000313" key="9">
    <source>
        <dbReference type="Proteomes" id="UP001139031"/>
    </source>
</evidence>
<evidence type="ECO:0000256" key="1">
    <source>
        <dbReference type="ARBA" id="ARBA00022679"/>
    </source>
</evidence>